<dbReference type="RefSeq" id="WP_380974618.1">
    <property type="nucleotide sequence ID" value="NZ_JBHTEF010000001.1"/>
</dbReference>
<name>A0ABW2SN92_9ACTO</name>
<evidence type="ECO:0000313" key="2">
    <source>
        <dbReference type="EMBL" id="MFC7581360.1"/>
    </source>
</evidence>
<dbReference type="Proteomes" id="UP001596527">
    <property type="component" value="Unassembled WGS sequence"/>
</dbReference>
<evidence type="ECO:0000256" key="1">
    <source>
        <dbReference type="SAM" id="Phobius"/>
    </source>
</evidence>
<accession>A0ABW2SN92</accession>
<dbReference type="Pfam" id="PF04020">
    <property type="entry name" value="Phage_holin_4_2"/>
    <property type="match status" value="1"/>
</dbReference>
<dbReference type="InterPro" id="IPR007165">
    <property type="entry name" value="Phage_holin_4_2"/>
</dbReference>
<dbReference type="EMBL" id="JBHTEF010000001">
    <property type="protein sequence ID" value="MFC7581360.1"/>
    <property type="molecule type" value="Genomic_DNA"/>
</dbReference>
<feature type="transmembrane region" description="Helical" evidence="1">
    <location>
        <begin position="100"/>
        <end position="121"/>
    </location>
</feature>
<reference evidence="3" key="1">
    <citation type="journal article" date="2019" name="Int. J. Syst. Evol. Microbiol.">
        <title>The Global Catalogue of Microorganisms (GCM) 10K type strain sequencing project: providing services to taxonomists for standard genome sequencing and annotation.</title>
        <authorList>
            <consortium name="The Broad Institute Genomics Platform"/>
            <consortium name="The Broad Institute Genome Sequencing Center for Infectious Disease"/>
            <person name="Wu L."/>
            <person name="Ma J."/>
        </authorList>
    </citation>
    <scope>NUCLEOTIDE SEQUENCE [LARGE SCALE GENOMIC DNA]</scope>
    <source>
        <strain evidence="3">CCUG 56698</strain>
    </source>
</reference>
<feature type="transmembrane region" description="Helical" evidence="1">
    <location>
        <begin position="12"/>
        <end position="30"/>
    </location>
</feature>
<dbReference type="PANTHER" id="PTHR37309">
    <property type="entry name" value="SLR0284 PROTEIN"/>
    <property type="match status" value="1"/>
</dbReference>
<sequence length="124" mass="12785">MRFVVRLLGNMLGIWVASLLVSGIVIVSGTSTGETILVLGAIALVFTLVNTIARPVISTLAFPLYIVTFGLFALVTNALVFLLTGWLAGSLGLPLTVDGFWAALLGGTITAVISAVVVAVLGDK</sequence>
<keyword evidence="1" id="KW-1133">Transmembrane helix</keyword>
<gene>
    <name evidence="2" type="ORF">ACFQWG_09170</name>
</gene>
<feature type="transmembrane region" description="Helical" evidence="1">
    <location>
        <begin position="64"/>
        <end position="88"/>
    </location>
</feature>
<keyword evidence="3" id="KW-1185">Reference proteome</keyword>
<comment type="caution">
    <text evidence="2">The sequence shown here is derived from an EMBL/GenBank/DDBJ whole genome shotgun (WGS) entry which is preliminary data.</text>
</comment>
<keyword evidence="1" id="KW-0472">Membrane</keyword>
<keyword evidence="1" id="KW-0812">Transmembrane</keyword>
<proteinExistence type="predicted"/>
<organism evidence="2 3">
    <name type="scientific">Schaalia naturae</name>
    <dbReference type="NCBI Taxonomy" id="635203"/>
    <lineage>
        <taxon>Bacteria</taxon>
        <taxon>Bacillati</taxon>
        <taxon>Actinomycetota</taxon>
        <taxon>Actinomycetes</taxon>
        <taxon>Actinomycetales</taxon>
        <taxon>Actinomycetaceae</taxon>
        <taxon>Schaalia</taxon>
    </lineage>
</organism>
<protein>
    <submittedName>
        <fullName evidence="2">Phage holin family protein</fullName>
    </submittedName>
</protein>
<feature type="transmembrane region" description="Helical" evidence="1">
    <location>
        <begin position="36"/>
        <end position="57"/>
    </location>
</feature>
<evidence type="ECO:0000313" key="3">
    <source>
        <dbReference type="Proteomes" id="UP001596527"/>
    </source>
</evidence>
<dbReference type="PANTHER" id="PTHR37309:SF1">
    <property type="entry name" value="SLR0284 PROTEIN"/>
    <property type="match status" value="1"/>
</dbReference>